<dbReference type="EMBL" id="CP146612">
    <property type="protein sequence ID" value="WWX25949.1"/>
    <property type="molecule type" value="Genomic_DNA"/>
</dbReference>
<evidence type="ECO:0000313" key="2">
    <source>
        <dbReference type="Proteomes" id="UP001375370"/>
    </source>
</evidence>
<dbReference type="Gene3D" id="1.20.1440.60">
    <property type="entry name" value="23S rRNA-intervening sequence"/>
    <property type="match status" value="1"/>
</dbReference>
<accession>A0ABZ2J9Q7</accession>
<dbReference type="PANTHER" id="PTHR38471">
    <property type="entry name" value="FOUR HELIX BUNDLE PROTEIN"/>
    <property type="match status" value="1"/>
</dbReference>
<dbReference type="RefSeq" id="WP_338738622.1">
    <property type="nucleotide sequence ID" value="NZ_CP146612.1"/>
</dbReference>
<name>A0ABZ2J9Q7_9CHLR</name>
<dbReference type="InterPro" id="IPR036583">
    <property type="entry name" value="23S_rRNA_IVS_sf"/>
</dbReference>
<dbReference type="PANTHER" id="PTHR38471:SF2">
    <property type="entry name" value="FOUR HELIX BUNDLE PROTEIN"/>
    <property type="match status" value="1"/>
</dbReference>
<protein>
    <submittedName>
        <fullName evidence="1">Four helix bundle protein</fullName>
    </submittedName>
</protein>
<evidence type="ECO:0000313" key="1">
    <source>
        <dbReference type="EMBL" id="WWX25949.1"/>
    </source>
</evidence>
<dbReference type="SUPFAM" id="SSF158446">
    <property type="entry name" value="IVS-encoded protein-like"/>
    <property type="match status" value="1"/>
</dbReference>
<organism evidence="1 2">
    <name type="scientific">Candidatus Dehalogenimonas loeffleri</name>
    <dbReference type="NCBI Taxonomy" id="3127115"/>
    <lineage>
        <taxon>Bacteria</taxon>
        <taxon>Bacillati</taxon>
        <taxon>Chloroflexota</taxon>
        <taxon>Dehalococcoidia</taxon>
        <taxon>Dehalococcoidales</taxon>
        <taxon>Dehalococcoidaceae</taxon>
        <taxon>Dehalogenimonas</taxon>
    </lineage>
</organism>
<dbReference type="InterPro" id="IPR012657">
    <property type="entry name" value="23S_rRNA-intervening_sequence"/>
</dbReference>
<reference evidence="1 2" key="1">
    <citation type="submission" date="2024-03" db="EMBL/GenBank/DDBJ databases">
        <title>A Dehalogenimonas Isolated from Estuarine Sediments Dihaloeliminates Chlorinated Alkanes.</title>
        <authorList>
            <person name="Yang Y."/>
            <person name="Wang H."/>
        </authorList>
    </citation>
    <scope>NUCLEOTIDE SEQUENCE [LARGE SCALE GENOMIC DNA]</scope>
    <source>
        <strain evidence="1 2">W</strain>
    </source>
</reference>
<proteinExistence type="predicted"/>
<dbReference type="Proteomes" id="UP001375370">
    <property type="component" value="Chromosome"/>
</dbReference>
<dbReference type="NCBIfam" id="TIGR02436">
    <property type="entry name" value="four helix bundle protein"/>
    <property type="match status" value="1"/>
</dbReference>
<dbReference type="CDD" id="cd16377">
    <property type="entry name" value="23S_rRNA_IVP_like"/>
    <property type="match status" value="1"/>
</dbReference>
<keyword evidence="2" id="KW-1185">Reference proteome</keyword>
<sequence length="126" mass="14022">MQNYKNLSVWQKAHRLAVDVYLLTEGFPSNEIYGLTSQMRRCSVSIPANIAEGCGRNGKAELSRFLHISTGSACELEYYLLLAGELHYISESQSNLFNEKVTEIKRMISSLTTTVKASNALSNNAN</sequence>
<dbReference type="Pfam" id="PF05635">
    <property type="entry name" value="23S_rRNA_IVP"/>
    <property type="match status" value="1"/>
</dbReference>
<gene>
    <name evidence="1" type="ORF">V8247_02995</name>
</gene>